<evidence type="ECO:0000256" key="2">
    <source>
        <dbReference type="ARBA" id="ARBA00022649"/>
    </source>
</evidence>
<dbReference type="AlphaFoldDB" id="K9THM0"/>
<keyword evidence="4" id="KW-0548">Nucleotidyltransferase</keyword>
<comment type="similarity">
    <text evidence="9">Belongs to the MntA antitoxin family.</text>
</comment>
<dbReference type="PANTHER" id="PTHR33571">
    <property type="entry name" value="SSL8005 PROTEIN"/>
    <property type="match status" value="1"/>
</dbReference>
<dbReference type="HOGENOM" id="CLU_130257_10_2_3"/>
<dbReference type="Pfam" id="PF01909">
    <property type="entry name" value="NTP_transf_2"/>
    <property type="match status" value="1"/>
</dbReference>
<gene>
    <name evidence="11" type="ORF">Oscil6304_1851</name>
</gene>
<evidence type="ECO:0000256" key="5">
    <source>
        <dbReference type="ARBA" id="ARBA00022723"/>
    </source>
</evidence>
<dbReference type="InterPro" id="IPR052038">
    <property type="entry name" value="Type-VII_TA_antitoxin"/>
</dbReference>
<dbReference type="RefSeq" id="WP_015148168.1">
    <property type="nucleotide sequence ID" value="NC_019693.1"/>
</dbReference>
<evidence type="ECO:0000256" key="3">
    <source>
        <dbReference type="ARBA" id="ARBA00022679"/>
    </source>
</evidence>
<name>K9THM0_9CYAN</name>
<evidence type="ECO:0000256" key="7">
    <source>
        <dbReference type="ARBA" id="ARBA00022840"/>
    </source>
</evidence>
<comment type="cofactor">
    <cofactor evidence="1">
        <name>Mg(2+)</name>
        <dbReference type="ChEBI" id="CHEBI:18420"/>
    </cofactor>
</comment>
<dbReference type="GO" id="GO:0046872">
    <property type="term" value="F:metal ion binding"/>
    <property type="evidence" value="ECO:0007669"/>
    <property type="project" value="UniProtKB-KW"/>
</dbReference>
<organism evidence="11 12">
    <name type="scientific">Oscillatoria acuminata PCC 6304</name>
    <dbReference type="NCBI Taxonomy" id="56110"/>
    <lineage>
        <taxon>Bacteria</taxon>
        <taxon>Bacillati</taxon>
        <taxon>Cyanobacteriota</taxon>
        <taxon>Cyanophyceae</taxon>
        <taxon>Oscillatoriophycideae</taxon>
        <taxon>Oscillatoriales</taxon>
        <taxon>Oscillatoriaceae</taxon>
        <taxon>Oscillatoria</taxon>
    </lineage>
</organism>
<keyword evidence="5" id="KW-0479">Metal-binding</keyword>
<keyword evidence="3 11" id="KW-0808">Transferase</keyword>
<dbReference type="eggNOG" id="COG1669">
    <property type="taxonomic scope" value="Bacteria"/>
</dbReference>
<dbReference type="InterPro" id="IPR043519">
    <property type="entry name" value="NT_sf"/>
</dbReference>
<dbReference type="STRING" id="56110.Oscil6304_1851"/>
<protein>
    <submittedName>
        <fullName evidence="11">Putative nucleotidyltransferase</fullName>
    </submittedName>
</protein>
<dbReference type="CDD" id="cd05403">
    <property type="entry name" value="NT_KNTase_like"/>
    <property type="match status" value="1"/>
</dbReference>
<dbReference type="SUPFAM" id="SSF81301">
    <property type="entry name" value="Nucleotidyltransferase"/>
    <property type="match status" value="1"/>
</dbReference>
<proteinExistence type="inferred from homology"/>
<dbReference type="PANTHER" id="PTHR33571:SF12">
    <property type="entry name" value="BSL3053 PROTEIN"/>
    <property type="match status" value="1"/>
</dbReference>
<dbReference type="InterPro" id="IPR002934">
    <property type="entry name" value="Polymerase_NTP_transf_dom"/>
</dbReference>
<feature type="domain" description="Polymerase nucleotidyl transferase" evidence="10">
    <location>
        <begin position="23"/>
        <end position="99"/>
    </location>
</feature>
<keyword evidence="7" id="KW-0067">ATP-binding</keyword>
<sequence length="101" mass="11269">MLHSPKMLPPIITINKQKILDISAKYGASNVRVFGSYARGDNTHTSDIDFLMDIETGKSLLNRIALKQELEDLLKISIDIAKPETLHEAIKEQVLSEAIPL</sequence>
<evidence type="ECO:0000256" key="4">
    <source>
        <dbReference type="ARBA" id="ARBA00022695"/>
    </source>
</evidence>
<keyword evidence="6" id="KW-0547">Nucleotide-binding</keyword>
<dbReference type="GO" id="GO:0016779">
    <property type="term" value="F:nucleotidyltransferase activity"/>
    <property type="evidence" value="ECO:0007669"/>
    <property type="project" value="UniProtKB-KW"/>
</dbReference>
<accession>K9THM0</accession>
<dbReference type="EMBL" id="CP003607">
    <property type="protein sequence ID" value="AFY81524.1"/>
    <property type="molecule type" value="Genomic_DNA"/>
</dbReference>
<keyword evidence="12" id="KW-1185">Reference proteome</keyword>
<dbReference type="Proteomes" id="UP000010367">
    <property type="component" value="Chromosome"/>
</dbReference>
<dbReference type="GO" id="GO:0005524">
    <property type="term" value="F:ATP binding"/>
    <property type="evidence" value="ECO:0007669"/>
    <property type="project" value="UniProtKB-KW"/>
</dbReference>
<dbReference type="OrthoDB" id="561385at2"/>
<evidence type="ECO:0000313" key="11">
    <source>
        <dbReference type="EMBL" id="AFY81524.1"/>
    </source>
</evidence>
<evidence type="ECO:0000259" key="10">
    <source>
        <dbReference type="Pfam" id="PF01909"/>
    </source>
</evidence>
<evidence type="ECO:0000256" key="8">
    <source>
        <dbReference type="ARBA" id="ARBA00022842"/>
    </source>
</evidence>
<keyword evidence="8" id="KW-0460">Magnesium</keyword>
<dbReference type="InParanoid" id="K9THM0"/>
<dbReference type="KEGG" id="oac:Oscil6304_1851"/>
<dbReference type="Gene3D" id="3.30.460.10">
    <property type="entry name" value="Beta Polymerase, domain 2"/>
    <property type="match status" value="1"/>
</dbReference>
<evidence type="ECO:0000313" key="12">
    <source>
        <dbReference type="Proteomes" id="UP000010367"/>
    </source>
</evidence>
<evidence type="ECO:0000256" key="9">
    <source>
        <dbReference type="ARBA" id="ARBA00038276"/>
    </source>
</evidence>
<keyword evidence="2" id="KW-1277">Toxin-antitoxin system</keyword>
<evidence type="ECO:0000256" key="6">
    <source>
        <dbReference type="ARBA" id="ARBA00022741"/>
    </source>
</evidence>
<evidence type="ECO:0000256" key="1">
    <source>
        <dbReference type="ARBA" id="ARBA00001946"/>
    </source>
</evidence>
<reference evidence="11 12" key="1">
    <citation type="submission" date="2012-06" db="EMBL/GenBank/DDBJ databases">
        <title>Finished chromosome of genome of Oscillatoria acuminata PCC 6304.</title>
        <authorList>
            <consortium name="US DOE Joint Genome Institute"/>
            <person name="Gugger M."/>
            <person name="Coursin T."/>
            <person name="Rippka R."/>
            <person name="Tandeau De Marsac N."/>
            <person name="Huntemann M."/>
            <person name="Wei C.-L."/>
            <person name="Han J."/>
            <person name="Detter J.C."/>
            <person name="Han C."/>
            <person name="Tapia R."/>
            <person name="Davenport K."/>
            <person name="Daligault H."/>
            <person name="Erkkila T."/>
            <person name="Gu W."/>
            <person name="Munk A.C.C."/>
            <person name="Teshima H."/>
            <person name="Xu Y."/>
            <person name="Chain P."/>
            <person name="Chen A."/>
            <person name="Krypides N."/>
            <person name="Mavromatis K."/>
            <person name="Markowitz V."/>
            <person name="Szeto E."/>
            <person name="Ivanova N."/>
            <person name="Mikhailova N."/>
            <person name="Ovchinnikova G."/>
            <person name="Pagani I."/>
            <person name="Pati A."/>
            <person name="Goodwin L."/>
            <person name="Peters L."/>
            <person name="Pitluck S."/>
            <person name="Woyke T."/>
            <person name="Kerfeld C."/>
        </authorList>
    </citation>
    <scope>NUCLEOTIDE SEQUENCE [LARGE SCALE GENOMIC DNA]</scope>
    <source>
        <strain evidence="11 12">PCC 6304</strain>
    </source>
</reference>